<evidence type="ECO:0000256" key="1">
    <source>
        <dbReference type="ARBA" id="ARBA00004651"/>
    </source>
</evidence>
<keyword evidence="4" id="KW-1003">Cell membrane</keyword>
<comment type="subcellular location">
    <subcellularLocation>
        <location evidence="1">Cell membrane</location>
        <topology evidence="1">Multi-pass membrane protein</topology>
    </subcellularLocation>
</comment>
<keyword evidence="7 13" id="KW-1133">Transmembrane helix</keyword>
<evidence type="ECO:0000256" key="13">
    <source>
        <dbReference type="SAM" id="Phobius"/>
    </source>
</evidence>
<organism evidence="15 16">
    <name type="scientific">Adineta ricciae</name>
    <name type="common">Rotifer</name>
    <dbReference type="NCBI Taxonomy" id="249248"/>
    <lineage>
        <taxon>Eukaryota</taxon>
        <taxon>Metazoa</taxon>
        <taxon>Spiralia</taxon>
        <taxon>Gnathifera</taxon>
        <taxon>Rotifera</taxon>
        <taxon>Eurotatoria</taxon>
        <taxon>Bdelloidea</taxon>
        <taxon>Adinetida</taxon>
        <taxon>Adinetidae</taxon>
        <taxon>Adineta</taxon>
    </lineage>
</organism>
<dbReference type="Pfam" id="PF00520">
    <property type="entry name" value="Ion_trans"/>
    <property type="match status" value="1"/>
</dbReference>
<keyword evidence="8" id="KW-0175">Coiled coil</keyword>
<dbReference type="AlphaFoldDB" id="A0A814GV28"/>
<evidence type="ECO:0000256" key="8">
    <source>
        <dbReference type="ARBA" id="ARBA00023054"/>
    </source>
</evidence>
<sequence>MATVNLSANPISQSTLTTVEEFEQEVNEPESNDCCHDRCCPCFNQWWNVKFQHQRKIMHVVEKTSFHVGIIILVLLDCVLVIAELMLDFLFLNNKCSRHGGKSESEKKECPGLELAIEILHFGSIFLLAVFVLEVLTKIYAFGRKWWNFREKKMEWVDSIIVIVSFVVDVYFAEGQNTLAEISLLFISLRLWRIVRIINSVAQSIRSQDETAKKDLANTYTQIVESLLDVLTKKTEVATEVRQELTRENADKMVEKFTSIDRLCRSILAHCPKPSSRNAVTGIAQNLQDALEQVRSSSSTLGIKKTTNLP</sequence>
<dbReference type="InterPro" id="IPR031846">
    <property type="entry name" value="Hvcn1"/>
</dbReference>
<evidence type="ECO:0000313" key="16">
    <source>
        <dbReference type="Proteomes" id="UP000663828"/>
    </source>
</evidence>
<evidence type="ECO:0000313" key="15">
    <source>
        <dbReference type="EMBL" id="CAF1001778.1"/>
    </source>
</evidence>
<evidence type="ECO:0000256" key="5">
    <source>
        <dbReference type="ARBA" id="ARBA00022692"/>
    </source>
</evidence>
<evidence type="ECO:0000256" key="9">
    <source>
        <dbReference type="ARBA" id="ARBA00023065"/>
    </source>
</evidence>
<evidence type="ECO:0000256" key="11">
    <source>
        <dbReference type="ARBA" id="ARBA00023303"/>
    </source>
</evidence>
<dbReference type="SUPFAM" id="SSF81324">
    <property type="entry name" value="Voltage-gated potassium channels"/>
    <property type="match status" value="1"/>
</dbReference>
<keyword evidence="10 13" id="KW-0472">Membrane</keyword>
<comment type="caution">
    <text evidence="15">The sequence shown here is derived from an EMBL/GenBank/DDBJ whole genome shotgun (WGS) entry which is preliminary data.</text>
</comment>
<evidence type="ECO:0000256" key="10">
    <source>
        <dbReference type="ARBA" id="ARBA00023136"/>
    </source>
</evidence>
<dbReference type="GO" id="GO:0034702">
    <property type="term" value="C:monoatomic ion channel complex"/>
    <property type="evidence" value="ECO:0007669"/>
    <property type="project" value="UniProtKB-KW"/>
</dbReference>
<dbReference type="InterPro" id="IPR005821">
    <property type="entry name" value="Ion_trans_dom"/>
</dbReference>
<dbReference type="PANTHER" id="PTHR46480">
    <property type="entry name" value="F20B24.22"/>
    <property type="match status" value="1"/>
</dbReference>
<evidence type="ECO:0000256" key="6">
    <source>
        <dbReference type="ARBA" id="ARBA00022882"/>
    </source>
</evidence>
<name>A0A814GV28_ADIRI</name>
<feature type="transmembrane region" description="Helical" evidence="13">
    <location>
        <begin position="115"/>
        <end position="136"/>
    </location>
</feature>
<keyword evidence="3" id="KW-0813">Transport</keyword>
<dbReference type="Proteomes" id="UP000663828">
    <property type="component" value="Unassembled WGS sequence"/>
</dbReference>
<evidence type="ECO:0000256" key="12">
    <source>
        <dbReference type="ARBA" id="ARBA00031989"/>
    </source>
</evidence>
<dbReference type="EMBL" id="CAJNOR010000765">
    <property type="protein sequence ID" value="CAF1001778.1"/>
    <property type="molecule type" value="Genomic_DNA"/>
</dbReference>
<proteinExistence type="predicted"/>
<accession>A0A814GV28</accession>
<dbReference type="Gene3D" id="1.20.120.350">
    <property type="entry name" value="Voltage-gated potassium channels. Chain C"/>
    <property type="match status" value="1"/>
</dbReference>
<keyword evidence="5 13" id="KW-0812">Transmembrane</keyword>
<dbReference type="PANTHER" id="PTHR46480:SF1">
    <property type="entry name" value="VOLTAGE-GATED HYDROGEN CHANNEL 1"/>
    <property type="match status" value="1"/>
</dbReference>
<evidence type="ECO:0000256" key="7">
    <source>
        <dbReference type="ARBA" id="ARBA00022989"/>
    </source>
</evidence>
<feature type="domain" description="Ion transport" evidence="14">
    <location>
        <begin position="65"/>
        <end position="202"/>
    </location>
</feature>
<reference evidence="15" key="1">
    <citation type="submission" date="2021-02" db="EMBL/GenBank/DDBJ databases">
        <authorList>
            <person name="Nowell W R."/>
        </authorList>
    </citation>
    <scope>NUCLEOTIDE SEQUENCE</scope>
</reference>
<evidence type="ECO:0000256" key="4">
    <source>
        <dbReference type="ARBA" id="ARBA00022475"/>
    </source>
</evidence>
<protein>
    <recommendedName>
        <fullName evidence="2">Voltage-gated hydrogen channel 1</fullName>
    </recommendedName>
    <alternativeName>
        <fullName evidence="12">Hydrogen voltage-gated channel 1</fullName>
    </alternativeName>
</protein>
<dbReference type="GO" id="GO:0005886">
    <property type="term" value="C:plasma membrane"/>
    <property type="evidence" value="ECO:0007669"/>
    <property type="project" value="UniProtKB-SubCell"/>
</dbReference>
<evidence type="ECO:0000256" key="2">
    <source>
        <dbReference type="ARBA" id="ARBA00015897"/>
    </source>
</evidence>
<gene>
    <name evidence="15" type="ORF">XAT740_LOCUS13244</name>
</gene>
<dbReference type="GO" id="GO:0030171">
    <property type="term" value="F:voltage-gated proton channel activity"/>
    <property type="evidence" value="ECO:0007669"/>
    <property type="project" value="InterPro"/>
</dbReference>
<keyword evidence="16" id="KW-1185">Reference proteome</keyword>
<evidence type="ECO:0000256" key="3">
    <source>
        <dbReference type="ARBA" id="ARBA00022448"/>
    </source>
</evidence>
<evidence type="ECO:0000259" key="14">
    <source>
        <dbReference type="Pfam" id="PF00520"/>
    </source>
</evidence>
<dbReference type="InterPro" id="IPR027359">
    <property type="entry name" value="Volt_channel_dom_sf"/>
</dbReference>
<feature type="transmembrane region" description="Helical" evidence="13">
    <location>
        <begin position="64"/>
        <end position="83"/>
    </location>
</feature>
<keyword evidence="6" id="KW-0851">Voltage-gated channel</keyword>
<keyword evidence="11" id="KW-0407">Ion channel</keyword>
<keyword evidence="9" id="KW-0406">Ion transport</keyword>